<evidence type="ECO:0000256" key="3">
    <source>
        <dbReference type="ARBA" id="ARBA00013906"/>
    </source>
</evidence>
<feature type="compositionally biased region" description="Polar residues" evidence="8">
    <location>
        <begin position="85"/>
        <end position="95"/>
    </location>
</feature>
<comment type="caution">
    <text evidence="9">The sequence shown here is derived from an EMBL/GenBank/DDBJ whole genome shotgun (WGS) entry which is preliminary data.</text>
</comment>
<evidence type="ECO:0000256" key="2">
    <source>
        <dbReference type="ARBA" id="ARBA00005819"/>
    </source>
</evidence>
<dbReference type="PANTHER" id="PTHR12311">
    <property type="entry name" value="ACTIVATOR OF BASAL TRANSCRIPTION 1"/>
    <property type="match status" value="1"/>
</dbReference>
<keyword evidence="6" id="KW-0539">Nucleus</keyword>
<dbReference type="GO" id="GO:0000447">
    <property type="term" value="P:endonucleolytic cleavage in ITS1 to separate SSU-rRNA from 5.8S rRNA and LSU-rRNA from tricistronic rRNA transcript (SSU-rRNA, 5.8S rRNA, LSU-rRNA)"/>
    <property type="evidence" value="ECO:0007669"/>
    <property type="project" value="TreeGrafter"/>
</dbReference>
<organism evidence="9 10">
    <name type="scientific">Candida verbasci</name>
    <dbReference type="NCBI Taxonomy" id="1227364"/>
    <lineage>
        <taxon>Eukaryota</taxon>
        <taxon>Fungi</taxon>
        <taxon>Dikarya</taxon>
        <taxon>Ascomycota</taxon>
        <taxon>Saccharomycotina</taxon>
        <taxon>Pichiomycetes</taxon>
        <taxon>Debaryomycetaceae</taxon>
        <taxon>Candida/Lodderomyces clade</taxon>
        <taxon>Candida</taxon>
    </lineage>
</organism>
<dbReference type="GO" id="GO:0000472">
    <property type="term" value="P:endonucleolytic cleavage to generate mature 5'-end of SSU-rRNA from (SSU-rRNA, 5.8S rRNA, LSU-rRNA)"/>
    <property type="evidence" value="ECO:0007669"/>
    <property type="project" value="TreeGrafter"/>
</dbReference>
<evidence type="ECO:0000256" key="1">
    <source>
        <dbReference type="ARBA" id="ARBA00004604"/>
    </source>
</evidence>
<proteinExistence type="inferred from homology"/>
<dbReference type="InterPro" id="IPR034353">
    <property type="entry name" value="ABT1/ESF2_RRM"/>
</dbReference>
<evidence type="ECO:0000256" key="6">
    <source>
        <dbReference type="ARBA" id="ARBA00023242"/>
    </source>
</evidence>
<dbReference type="GO" id="GO:0034462">
    <property type="term" value="P:small-subunit processome assembly"/>
    <property type="evidence" value="ECO:0007669"/>
    <property type="project" value="TreeGrafter"/>
</dbReference>
<feature type="compositionally biased region" description="Acidic residues" evidence="8">
    <location>
        <begin position="50"/>
        <end position="64"/>
    </location>
</feature>
<dbReference type="AlphaFoldDB" id="A0A9W4U0U2"/>
<feature type="region of interest" description="Disordered" evidence="8">
    <location>
        <begin position="281"/>
        <end position="319"/>
    </location>
</feature>
<dbReference type="InterPro" id="IPR012677">
    <property type="entry name" value="Nucleotide-bd_a/b_plait_sf"/>
</dbReference>
<dbReference type="CDD" id="cd12263">
    <property type="entry name" value="RRM_ABT1_like"/>
    <property type="match status" value="1"/>
</dbReference>
<dbReference type="GO" id="GO:0003723">
    <property type="term" value="F:RNA binding"/>
    <property type="evidence" value="ECO:0007669"/>
    <property type="project" value="UniProtKB-KW"/>
</dbReference>
<dbReference type="Proteomes" id="UP001152885">
    <property type="component" value="Unassembled WGS sequence"/>
</dbReference>
<dbReference type="EMBL" id="CANTUO010000005">
    <property type="protein sequence ID" value="CAI5759900.1"/>
    <property type="molecule type" value="Genomic_DNA"/>
</dbReference>
<dbReference type="InterPro" id="IPR035979">
    <property type="entry name" value="RBD_domain_sf"/>
</dbReference>
<dbReference type="Gene3D" id="3.30.70.330">
    <property type="match status" value="1"/>
</dbReference>
<evidence type="ECO:0000256" key="7">
    <source>
        <dbReference type="ARBA" id="ARBA00032634"/>
    </source>
</evidence>
<evidence type="ECO:0000313" key="10">
    <source>
        <dbReference type="Proteomes" id="UP001152885"/>
    </source>
</evidence>
<keyword evidence="10" id="KW-1185">Reference proteome</keyword>
<sequence length="335" mass="38960">MMVNKDKIKLTNDSDDFEEDFQSEEESDVNEKVFNFKLKAKNLSTPHAIDEEEFSISEDNDDEKEIERDGDYADEPSGSEKSRESQIFNDQTEFNSNEENDDELSKPHKLNKKLKRFSTEELEKEKKRIRKTGVCYLSKIPPYMKPAKLRSILSNFGTIDRLFLKPEDSTTRHKRVKYGGNKKKNFTEGWAEFVKKGDAKLCAATLNGNKIGGKKTSYYYDDIINIKYLPKFKWIDLTQQIARENDVRQAKLTMELSQQNKLNKAFISNVEKSKLISNIQKKRKSKNAVDSSSEDPIRRNFKQRKITTTRSDASEIEKRDFKPDEKLSKALSNVF</sequence>
<name>A0A9W4U0U2_9ASCO</name>
<dbReference type="GO" id="GO:0005730">
    <property type="term" value="C:nucleolus"/>
    <property type="evidence" value="ECO:0007669"/>
    <property type="project" value="UniProtKB-SubCell"/>
</dbReference>
<dbReference type="PANTHER" id="PTHR12311:SF7">
    <property type="entry name" value="ACTIVATOR OF BASAL TRANSCRIPTION 1"/>
    <property type="match status" value="1"/>
</dbReference>
<evidence type="ECO:0000256" key="8">
    <source>
        <dbReference type="SAM" id="MobiDB-lite"/>
    </source>
</evidence>
<evidence type="ECO:0000313" key="9">
    <source>
        <dbReference type="EMBL" id="CAI5759900.1"/>
    </source>
</evidence>
<evidence type="ECO:0000256" key="4">
    <source>
        <dbReference type="ARBA" id="ARBA00021800"/>
    </source>
</evidence>
<dbReference type="InterPro" id="IPR039119">
    <property type="entry name" value="ABT1/Esf2"/>
</dbReference>
<feature type="compositionally biased region" description="Acidic residues" evidence="8">
    <location>
        <begin position="13"/>
        <end position="28"/>
    </location>
</feature>
<comment type="subcellular location">
    <subcellularLocation>
        <location evidence="1">Nucleus</location>
        <location evidence="1">Nucleolus</location>
    </subcellularLocation>
</comment>
<gene>
    <name evidence="9" type="ORF">CANVERA_P4412</name>
</gene>
<dbReference type="GO" id="GO:0000480">
    <property type="term" value="P:endonucleolytic cleavage in 5'-ETS of tricistronic rRNA transcript (SSU-rRNA, 5.8S rRNA, LSU-rRNA)"/>
    <property type="evidence" value="ECO:0007669"/>
    <property type="project" value="TreeGrafter"/>
</dbReference>
<comment type="similarity">
    <text evidence="2">Belongs to the ESF2/ABP1 family.</text>
</comment>
<accession>A0A9W4U0U2</accession>
<protein>
    <recommendedName>
        <fullName evidence="3">Pre-rRNA-processing protein ESF2</fullName>
    </recommendedName>
    <alternativeName>
        <fullName evidence="7">18S rRNA factor 2</fullName>
    </alternativeName>
    <alternativeName>
        <fullName evidence="4">Pre-rRNA-processing protein esf2</fullName>
    </alternativeName>
</protein>
<dbReference type="SUPFAM" id="SSF54928">
    <property type="entry name" value="RNA-binding domain, RBD"/>
    <property type="match status" value="1"/>
</dbReference>
<feature type="region of interest" description="Disordered" evidence="8">
    <location>
        <begin position="1"/>
        <end position="29"/>
    </location>
</feature>
<keyword evidence="5" id="KW-0694">RNA-binding</keyword>
<feature type="region of interest" description="Disordered" evidence="8">
    <location>
        <begin position="47"/>
        <end position="110"/>
    </location>
</feature>
<reference evidence="9" key="1">
    <citation type="submission" date="2022-12" db="EMBL/GenBank/DDBJ databases">
        <authorList>
            <person name="Brejova B."/>
        </authorList>
    </citation>
    <scope>NUCLEOTIDE SEQUENCE</scope>
</reference>
<dbReference type="OrthoDB" id="287393at2759"/>
<feature type="compositionally biased region" description="Basic and acidic residues" evidence="8">
    <location>
        <begin position="1"/>
        <end position="12"/>
    </location>
</feature>
<evidence type="ECO:0000256" key="5">
    <source>
        <dbReference type="ARBA" id="ARBA00022884"/>
    </source>
</evidence>